<dbReference type="OrthoDB" id="9806181at2"/>
<organism evidence="1 2">
    <name type="scientific">Thermobifida halotolerans</name>
    <dbReference type="NCBI Taxonomy" id="483545"/>
    <lineage>
        <taxon>Bacteria</taxon>
        <taxon>Bacillati</taxon>
        <taxon>Actinomycetota</taxon>
        <taxon>Actinomycetes</taxon>
        <taxon>Streptosporangiales</taxon>
        <taxon>Nocardiopsidaceae</taxon>
        <taxon>Thermobifida</taxon>
    </lineage>
</organism>
<dbReference type="InterPro" id="IPR012664">
    <property type="entry name" value="CHP02452"/>
</dbReference>
<dbReference type="PANTHER" id="PTHR35596:SF1">
    <property type="entry name" value="MICROBIAL-TYPE PARG CATALYTIC DOMAIN-CONTAINING PROTEIN"/>
    <property type="match status" value="1"/>
</dbReference>
<accession>A0A399G718</accession>
<dbReference type="RefSeq" id="WP_119267726.1">
    <property type="nucleotide sequence ID" value="NZ_CP063196.1"/>
</dbReference>
<sequence>MSRMLRDRWQETREAFERGWYEVGGRRVDLSAHLERMHEGTRLYLPGEPGGHVPAAVADTRVEVTGETTLRAVLRLADERGDQVAALNFASARNPGGGVANGAQAQEESLARSSALYDSLVRCPEYYEHHREQRTLLYSDRIIYSPHVPVYRRDDGSWLEEPAVAAFLTAAAPNRRMTERNRPHEAALIPETLRTRAGAVLAVAARHGHTRLVLGAWGCGVFGNRPREVADAFRAHLTGGFAGAFEHVVFAVLDPAGATREAFEPLAEQT</sequence>
<evidence type="ECO:0000313" key="1">
    <source>
        <dbReference type="EMBL" id="UOE20963.1"/>
    </source>
</evidence>
<evidence type="ECO:0000313" key="2">
    <source>
        <dbReference type="Proteomes" id="UP000265719"/>
    </source>
</evidence>
<protein>
    <submittedName>
        <fullName evidence="1">TIGR02452 family protein</fullName>
    </submittedName>
</protein>
<reference evidence="1" key="1">
    <citation type="submission" date="2020-10" db="EMBL/GenBank/DDBJ databases">
        <title>De novo genome project of the cellulose decomposer Thermobifida halotolerans type strain.</title>
        <authorList>
            <person name="Nagy I."/>
            <person name="Horvath B."/>
            <person name="Kukolya J."/>
            <person name="Nagy I."/>
            <person name="Orsini M."/>
        </authorList>
    </citation>
    <scope>NUCLEOTIDE SEQUENCE</scope>
    <source>
        <strain evidence="1">DSM 44931</strain>
    </source>
</reference>
<dbReference type="InterPro" id="IPR019261">
    <property type="entry name" value="PARG_cat_microbial"/>
</dbReference>
<dbReference type="Pfam" id="PF10021">
    <property type="entry name" value="PARG_cat_microb"/>
    <property type="match status" value="1"/>
</dbReference>
<dbReference type="InterPro" id="IPR043472">
    <property type="entry name" value="Macro_dom-like"/>
</dbReference>
<dbReference type="NCBIfam" id="TIGR02452">
    <property type="entry name" value="TIGR02452 family protein"/>
    <property type="match status" value="1"/>
</dbReference>
<dbReference type="SUPFAM" id="SSF52949">
    <property type="entry name" value="Macro domain-like"/>
    <property type="match status" value="1"/>
</dbReference>
<dbReference type="KEGG" id="thao:NI17_007295"/>
<dbReference type="Gene3D" id="3.40.220.10">
    <property type="entry name" value="Leucine Aminopeptidase, subunit E, domain 1"/>
    <property type="match status" value="1"/>
</dbReference>
<dbReference type="PIRSF" id="PIRSF014899">
    <property type="entry name" value="UCP014899"/>
    <property type="match status" value="1"/>
</dbReference>
<name>A0A399G718_9ACTN</name>
<proteinExistence type="predicted"/>
<dbReference type="EMBL" id="CP063196">
    <property type="protein sequence ID" value="UOE20963.1"/>
    <property type="molecule type" value="Genomic_DNA"/>
</dbReference>
<gene>
    <name evidence="1" type="ORF">NI17_007295</name>
</gene>
<keyword evidence="2" id="KW-1185">Reference proteome</keyword>
<dbReference type="AlphaFoldDB" id="A0A399G718"/>
<dbReference type="Proteomes" id="UP000265719">
    <property type="component" value="Chromosome"/>
</dbReference>
<dbReference type="PANTHER" id="PTHR35596">
    <property type="entry name" value="DUF2263 DOMAIN-CONTAINING PROTEIN"/>
    <property type="match status" value="1"/>
</dbReference>